<feature type="signal peptide" evidence="2">
    <location>
        <begin position="1"/>
        <end position="24"/>
    </location>
</feature>
<protein>
    <recommendedName>
        <fullName evidence="5">Bacterial Ig domain-containing protein</fullName>
    </recommendedName>
</protein>
<organism evidence="3 4">
    <name type="scientific">Lentilactobacillus parafarraginis F0439</name>
    <dbReference type="NCBI Taxonomy" id="797515"/>
    <lineage>
        <taxon>Bacteria</taxon>
        <taxon>Bacillati</taxon>
        <taxon>Bacillota</taxon>
        <taxon>Bacilli</taxon>
        <taxon>Lactobacillales</taxon>
        <taxon>Lactobacillaceae</taxon>
        <taxon>Lentilactobacillus</taxon>
    </lineage>
</organism>
<dbReference type="AlphaFoldDB" id="G9ZNX5"/>
<dbReference type="EMBL" id="AGEY01000070">
    <property type="protein sequence ID" value="EHL98612.1"/>
    <property type="molecule type" value="Genomic_DNA"/>
</dbReference>
<evidence type="ECO:0000313" key="4">
    <source>
        <dbReference type="Proteomes" id="UP000004625"/>
    </source>
</evidence>
<sequence length="310" mass="34685">MKRFAMISGLVLVASLGMASSAQARSTKQAKASLYHFTEAAHYITGKATPGATVKVSRQKFVYAVGKARHNGRLRLKLRDQLSAKWHYTVTVTKRGLRPQKFVLGATIGSLPTIKAQEPAPNPQIDQLNNQIRDLQNQIASTKGTQPATPQAPAGQYSQATMDQWLDYQRQMDDITNQMNQIGEQQEALENDTRLSDDLDFLSNHTESELRANIKKYSDELDSLEARKDADGYDQGHNYNTLSQIKFAQEDLNAARNDLSRFHQITRDYDKIKSEMAAQRAQFQDLSNRAEALAAKKDALSKSQAQLLAK</sequence>
<feature type="coiled-coil region" evidence="1">
    <location>
        <begin position="269"/>
        <end position="303"/>
    </location>
</feature>
<keyword evidence="4" id="KW-1185">Reference proteome</keyword>
<evidence type="ECO:0008006" key="5">
    <source>
        <dbReference type="Google" id="ProtNLM"/>
    </source>
</evidence>
<feature type="chain" id="PRO_5003530024" description="Bacterial Ig domain-containing protein" evidence="2">
    <location>
        <begin position="25"/>
        <end position="310"/>
    </location>
</feature>
<dbReference type="Proteomes" id="UP000004625">
    <property type="component" value="Unassembled WGS sequence"/>
</dbReference>
<dbReference type="PATRIC" id="fig|797515.3.peg.1321"/>
<name>G9ZNX5_9LACO</name>
<dbReference type="eggNOG" id="ENOG5030AHQ">
    <property type="taxonomic scope" value="Bacteria"/>
</dbReference>
<keyword evidence="1" id="KW-0175">Coiled coil</keyword>
<feature type="coiled-coil region" evidence="1">
    <location>
        <begin position="172"/>
        <end position="227"/>
    </location>
</feature>
<keyword evidence="2" id="KW-0732">Signal</keyword>
<reference evidence="3 4" key="1">
    <citation type="submission" date="2011-09" db="EMBL/GenBank/DDBJ databases">
        <authorList>
            <person name="Weinstock G."/>
            <person name="Sodergren E."/>
            <person name="Clifton S."/>
            <person name="Fulton L."/>
            <person name="Fulton B."/>
            <person name="Courtney L."/>
            <person name="Fronick C."/>
            <person name="Harrison M."/>
            <person name="Strong C."/>
            <person name="Farmer C."/>
            <person name="Delahaunty K."/>
            <person name="Markovic C."/>
            <person name="Hall O."/>
            <person name="Minx P."/>
            <person name="Tomlinson C."/>
            <person name="Mitreva M."/>
            <person name="Hou S."/>
            <person name="Chen J."/>
            <person name="Wollam A."/>
            <person name="Pepin K.H."/>
            <person name="Johnson M."/>
            <person name="Bhonagiri V."/>
            <person name="Zhang X."/>
            <person name="Suruliraj S."/>
            <person name="Warren W."/>
            <person name="Chinwalla A."/>
            <person name="Mardis E.R."/>
            <person name="Wilson R.K."/>
        </authorList>
    </citation>
    <scope>NUCLEOTIDE SEQUENCE [LARGE SCALE GENOMIC DNA]</scope>
    <source>
        <strain evidence="3 4">F0439</strain>
    </source>
</reference>
<gene>
    <name evidence="3" type="ORF">HMPREF9103_01429</name>
</gene>
<accession>G9ZNX5</accession>
<evidence type="ECO:0000256" key="1">
    <source>
        <dbReference type="SAM" id="Coils"/>
    </source>
</evidence>
<comment type="caution">
    <text evidence="3">The sequence shown here is derived from an EMBL/GenBank/DDBJ whole genome shotgun (WGS) entry which is preliminary data.</text>
</comment>
<evidence type="ECO:0000313" key="3">
    <source>
        <dbReference type="EMBL" id="EHL98612.1"/>
    </source>
</evidence>
<proteinExistence type="predicted"/>
<dbReference type="HOGENOM" id="CLU_896565_0_0_9"/>
<dbReference type="STRING" id="797515.HMPREF9103_01429"/>
<dbReference type="RefSeq" id="WP_008212556.1">
    <property type="nucleotide sequence ID" value="NZ_JH414966.1"/>
</dbReference>
<evidence type="ECO:0000256" key="2">
    <source>
        <dbReference type="SAM" id="SignalP"/>
    </source>
</evidence>